<dbReference type="EnsemblPlants" id="Kaladp0100s0068.2.v1.1">
    <property type="protein sequence ID" value="Kaladp0100s0068.2.v1.1"/>
    <property type="gene ID" value="Kaladp0100s0068.v1.1"/>
</dbReference>
<keyword evidence="3" id="KW-0235">DNA replication</keyword>
<dbReference type="CDD" id="cd21694">
    <property type="entry name" value="GINS_B_Psf2"/>
    <property type="match status" value="1"/>
</dbReference>
<evidence type="ECO:0000256" key="1">
    <source>
        <dbReference type="ARBA" id="ARBA00004123"/>
    </source>
</evidence>
<evidence type="ECO:0000259" key="5">
    <source>
        <dbReference type="Pfam" id="PF25005"/>
    </source>
</evidence>
<evidence type="ECO:0000313" key="6">
    <source>
        <dbReference type="EnsemblPlants" id="Kaladp0100s0068.2.v1.1"/>
    </source>
</evidence>
<keyword evidence="4" id="KW-0539">Nucleus</keyword>
<comment type="subcellular location">
    <subcellularLocation>
        <location evidence="1">Nucleus</location>
    </subcellularLocation>
</comment>
<proteinExistence type="inferred from homology"/>
<evidence type="ECO:0000313" key="7">
    <source>
        <dbReference type="Proteomes" id="UP000594263"/>
    </source>
</evidence>
<dbReference type="PANTHER" id="PTHR12772:SF0">
    <property type="entry name" value="DNA REPLICATION COMPLEX GINS PROTEIN PSF2"/>
    <property type="match status" value="1"/>
</dbReference>
<comment type="similarity">
    <text evidence="2">Belongs to the GINS2/PSF2 family.</text>
</comment>
<dbReference type="GO" id="GO:0000811">
    <property type="term" value="C:GINS complex"/>
    <property type="evidence" value="ECO:0007669"/>
    <property type="project" value="TreeGrafter"/>
</dbReference>
<dbReference type="InterPro" id="IPR007257">
    <property type="entry name" value="GINS_Psf2"/>
</dbReference>
<dbReference type="Gramene" id="Kaladp0100s0068.2.v1.1">
    <property type="protein sequence ID" value="Kaladp0100s0068.2.v1.1"/>
    <property type="gene ID" value="Kaladp0100s0068.v1.1"/>
</dbReference>
<name>A0A7N0V6P0_KALFE</name>
<dbReference type="GO" id="GO:0000727">
    <property type="term" value="P:double-strand break repair via break-induced replication"/>
    <property type="evidence" value="ECO:0007669"/>
    <property type="project" value="TreeGrafter"/>
</dbReference>
<keyword evidence="7" id="KW-1185">Reference proteome</keyword>
<dbReference type="FunFam" id="3.40.5.50:FF:000001">
    <property type="entry name" value="DNA replication complex GINS protein PSF2"/>
    <property type="match status" value="1"/>
</dbReference>
<protein>
    <recommendedName>
        <fullName evidence="5">DNA replication complex GINS protein PSF2 N-terminal domain-containing protein</fullName>
    </recommendedName>
</protein>
<sequence>MAGQSDALLTLFSAEEVEYVAEDELVEIVPNMRMDALNLVCGDFGPFMPQIATPVPLWLAIALKKRGKCAISPPEWMSVGEYYSVLLQSCIVRYSIMVCTGLSSDIYSTSD</sequence>
<dbReference type="PANTHER" id="PTHR12772">
    <property type="entry name" value="DNA REPLICATION COMPLEX GINS PROTEIN PSF2"/>
    <property type="match status" value="1"/>
</dbReference>
<accession>A0A7N0V6P0</accession>
<dbReference type="Gene3D" id="3.40.5.50">
    <property type="match status" value="1"/>
</dbReference>
<evidence type="ECO:0000256" key="2">
    <source>
        <dbReference type="ARBA" id="ARBA00010565"/>
    </source>
</evidence>
<dbReference type="Pfam" id="PF25005">
    <property type="entry name" value="PSF2_N"/>
    <property type="match status" value="1"/>
</dbReference>
<organism evidence="6 7">
    <name type="scientific">Kalanchoe fedtschenkoi</name>
    <name type="common">Lavender scallops</name>
    <name type="synonym">South American air plant</name>
    <dbReference type="NCBI Taxonomy" id="63787"/>
    <lineage>
        <taxon>Eukaryota</taxon>
        <taxon>Viridiplantae</taxon>
        <taxon>Streptophyta</taxon>
        <taxon>Embryophyta</taxon>
        <taxon>Tracheophyta</taxon>
        <taxon>Spermatophyta</taxon>
        <taxon>Magnoliopsida</taxon>
        <taxon>eudicotyledons</taxon>
        <taxon>Gunneridae</taxon>
        <taxon>Pentapetalae</taxon>
        <taxon>Saxifragales</taxon>
        <taxon>Crassulaceae</taxon>
        <taxon>Kalanchoe</taxon>
    </lineage>
</organism>
<evidence type="ECO:0000256" key="3">
    <source>
        <dbReference type="ARBA" id="ARBA00022705"/>
    </source>
</evidence>
<dbReference type="AlphaFoldDB" id="A0A7N0V6P0"/>
<dbReference type="GO" id="GO:0006260">
    <property type="term" value="P:DNA replication"/>
    <property type="evidence" value="ECO:0007669"/>
    <property type="project" value="UniProtKB-KW"/>
</dbReference>
<dbReference type="Proteomes" id="UP000594263">
    <property type="component" value="Unplaced"/>
</dbReference>
<evidence type="ECO:0000256" key="4">
    <source>
        <dbReference type="ARBA" id="ARBA00023242"/>
    </source>
</evidence>
<feature type="domain" description="DNA replication complex GINS protein PSF2 N-terminal" evidence="5">
    <location>
        <begin position="14"/>
        <end position="71"/>
    </location>
</feature>
<dbReference type="InterPro" id="IPR056784">
    <property type="entry name" value="PSF2_N"/>
</dbReference>
<reference evidence="6" key="1">
    <citation type="submission" date="2021-01" db="UniProtKB">
        <authorList>
            <consortium name="EnsemblPlants"/>
        </authorList>
    </citation>
    <scope>IDENTIFICATION</scope>
</reference>
<dbReference type="SUPFAM" id="SSF160059">
    <property type="entry name" value="PriA/YqbF domain"/>
    <property type="match status" value="1"/>
</dbReference>